<gene>
    <name evidence="2" type="ORF">GCM10011583_48110</name>
</gene>
<comment type="caution">
    <text evidence="2">The sequence shown here is derived from an EMBL/GenBank/DDBJ whole genome shotgun (WGS) entry which is preliminary data.</text>
</comment>
<keyword evidence="3" id="KW-1185">Reference proteome</keyword>
<name>A0ABQ2EFC6_9ACTN</name>
<feature type="region of interest" description="Disordered" evidence="1">
    <location>
        <begin position="1"/>
        <end position="77"/>
    </location>
</feature>
<reference evidence="3" key="1">
    <citation type="journal article" date="2019" name="Int. J. Syst. Evol. Microbiol.">
        <title>The Global Catalogue of Microorganisms (GCM) 10K type strain sequencing project: providing services to taxonomists for standard genome sequencing and annotation.</title>
        <authorList>
            <consortium name="The Broad Institute Genomics Platform"/>
            <consortium name="The Broad Institute Genome Sequencing Center for Infectious Disease"/>
            <person name="Wu L."/>
            <person name="Ma J."/>
        </authorList>
    </citation>
    <scope>NUCLEOTIDE SEQUENCE [LARGE SCALE GENOMIC DNA]</scope>
    <source>
        <strain evidence="3">CGMCC 4.7275</strain>
    </source>
</reference>
<dbReference type="Proteomes" id="UP000660265">
    <property type="component" value="Unassembled WGS sequence"/>
</dbReference>
<dbReference type="EMBL" id="BMMV01000017">
    <property type="protein sequence ID" value="GGK10361.1"/>
    <property type="molecule type" value="Genomic_DNA"/>
</dbReference>
<evidence type="ECO:0000256" key="1">
    <source>
        <dbReference type="SAM" id="MobiDB-lite"/>
    </source>
</evidence>
<proteinExistence type="predicted"/>
<sequence>MNSDGESMTGQEAVTIALEGGPSDSPGEAAHPAVSGAMDTVKVPHQGGYEHFERDPDPKGPGGRSSEVFRWVTRMAE</sequence>
<organism evidence="2 3">
    <name type="scientific">Streptomyces camponoticapitis</name>
    <dbReference type="NCBI Taxonomy" id="1616125"/>
    <lineage>
        <taxon>Bacteria</taxon>
        <taxon>Bacillati</taxon>
        <taxon>Actinomycetota</taxon>
        <taxon>Actinomycetes</taxon>
        <taxon>Kitasatosporales</taxon>
        <taxon>Streptomycetaceae</taxon>
        <taxon>Streptomyces</taxon>
    </lineage>
</organism>
<accession>A0ABQ2EFC6</accession>
<feature type="compositionally biased region" description="Basic and acidic residues" evidence="1">
    <location>
        <begin position="48"/>
        <end position="58"/>
    </location>
</feature>
<protein>
    <submittedName>
        <fullName evidence="2">Uncharacterized protein</fullName>
    </submittedName>
</protein>
<evidence type="ECO:0000313" key="3">
    <source>
        <dbReference type="Proteomes" id="UP000660265"/>
    </source>
</evidence>
<evidence type="ECO:0000313" key="2">
    <source>
        <dbReference type="EMBL" id="GGK10361.1"/>
    </source>
</evidence>
<feature type="compositionally biased region" description="Polar residues" evidence="1">
    <location>
        <begin position="1"/>
        <end position="12"/>
    </location>
</feature>
<dbReference type="InterPro" id="IPR046030">
    <property type="entry name" value="DUF5988"/>
</dbReference>
<dbReference type="Pfam" id="PF19450">
    <property type="entry name" value="DUF5988"/>
    <property type="match status" value="1"/>
</dbReference>